<proteinExistence type="predicted"/>
<reference evidence="2 3" key="1">
    <citation type="submission" date="2018-05" db="EMBL/GenBank/DDBJ databases">
        <title>Genetic diversity of glacier-inhabiting Cryobacterium bacteria in China and description of Cryobacterium mengkeensis sp. nov. and Arthrobacter glacialis sp. nov.</title>
        <authorList>
            <person name="Liu Q."/>
            <person name="Xin Y.-H."/>
        </authorList>
    </citation>
    <scope>NUCLEOTIDE SEQUENCE [LARGE SCALE GENOMIC DNA]</scope>
    <source>
        <strain evidence="2 3">GP3</strain>
    </source>
</reference>
<evidence type="ECO:0000313" key="3">
    <source>
        <dbReference type="Proteomes" id="UP000246303"/>
    </source>
</evidence>
<name>A0A2V3DXJ2_9MICC</name>
<feature type="region of interest" description="Disordered" evidence="1">
    <location>
        <begin position="153"/>
        <end position="177"/>
    </location>
</feature>
<gene>
    <name evidence="2" type="ORF">CVS29_01610</name>
</gene>
<sequence>MIFRQTSYGARSWFGLVRLDTDIKPQEGAPAVNNTTMLENKSGQISWPPMDISAGQRAVTWPLTVLTSHQETPNAAATSEAECPESMTASLRASFNHVAERANRGDQGVASEKIFQAQRASSQKEPALGRHEFDIPGGKDVLTSWIRRDCTRDTRTAQPGKAVGKSEATTAARIPVP</sequence>
<dbReference type="AlphaFoldDB" id="A0A2V3DXJ2"/>
<dbReference type="EMBL" id="QHLZ01000001">
    <property type="protein sequence ID" value="PXA69292.1"/>
    <property type="molecule type" value="Genomic_DNA"/>
</dbReference>
<evidence type="ECO:0000313" key="2">
    <source>
        <dbReference type="EMBL" id="PXA69292.1"/>
    </source>
</evidence>
<evidence type="ECO:0000256" key="1">
    <source>
        <dbReference type="SAM" id="MobiDB-lite"/>
    </source>
</evidence>
<comment type="caution">
    <text evidence="2">The sequence shown here is derived from an EMBL/GenBank/DDBJ whole genome shotgun (WGS) entry which is preliminary data.</text>
</comment>
<dbReference type="Proteomes" id="UP000246303">
    <property type="component" value="Unassembled WGS sequence"/>
</dbReference>
<accession>A0A2V3DXJ2</accession>
<keyword evidence="3" id="KW-1185">Reference proteome</keyword>
<protein>
    <submittedName>
        <fullName evidence="2">Uncharacterized protein</fullName>
    </submittedName>
</protein>
<organism evidence="2 3">
    <name type="scientific">Arthrobacter psychrochitiniphilus</name>
    <dbReference type="NCBI Taxonomy" id="291045"/>
    <lineage>
        <taxon>Bacteria</taxon>
        <taxon>Bacillati</taxon>
        <taxon>Actinomycetota</taxon>
        <taxon>Actinomycetes</taxon>
        <taxon>Micrococcales</taxon>
        <taxon>Micrococcaceae</taxon>
        <taxon>Arthrobacter</taxon>
    </lineage>
</organism>